<proteinExistence type="predicted"/>
<dbReference type="AlphaFoldDB" id="A0A0P9QJ64"/>
<accession>A0A0P9QJ64</accession>
<name>A0A0P9QJ64_PSESX</name>
<gene>
    <name evidence="1" type="ORF">ALO79_200396</name>
</gene>
<protein>
    <submittedName>
        <fullName evidence="1">Uncharacterized protein</fullName>
    </submittedName>
</protein>
<evidence type="ECO:0000313" key="1">
    <source>
        <dbReference type="EMBL" id="KPW98071.1"/>
    </source>
</evidence>
<organism evidence="1 2">
    <name type="scientific">Pseudomonas syringae pv. castaneae</name>
    <dbReference type="NCBI Taxonomy" id="264450"/>
    <lineage>
        <taxon>Bacteria</taxon>
        <taxon>Pseudomonadati</taxon>
        <taxon>Pseudomonadota</taxon>
        <taxon>Gammaproteobacteria</taxon>
        <taxon>Pseudomonadales</taxon>
        <taxon>Pseudomonadaceae</taxon>
        <taxon>Pseudomonas</taxon>
        <taxon>Pseudomonas syringae</taxon>
    </lineage>
</organism>
<sequence>MAKHCFNGVFDNAEISVQASPREALSPST</sequence>
<dbReference type="EMBL" id="LJQD01000134">
    <property type="protein sequence ID" value="KPW98071.1"/>
    <property type="molecule type" value="Genomic_DNA"/>
</dbReference>
<reference evidence="1 2" key="1">
    <citation type="submission" date="2015-09" db="EMBL/GenBank/DDBJ databases">
        <title>Genome announcement of multiple Pseudomonas syringae strains.</title>
        <authorList>
            <person name="Thakur S."/>
            <person name="Wang P.W."/>
            <person name="Gong Y."/>
            <person name="Weir B.S."/>
            <person name="Guttman D.S."/>
        </authorList>
    </citation>
    <scope>NUCLEOTIDE SEQUENCE [LARGE SCALE GENOMIC DNA]</scope>
    <source>
        <strain evidence="1 2">ICMP9419</strain>
    </source>
</reference>
<evidence type="ECO:0000313" key="2">
    <source>
        <dbReference type="Proteomes" id="UP000050381"/>
    </source>
</evidence>
<dbReference type="Proteomes" id="UP000050381">
    <property type="component" value="Unassembled WGS sequence"/>
</dbReference>
<comment type="caution">
    <text evidence="1">The sequence shown here is derived from an EMBL/GenBank/DDBJ whole genome shotgun (WGS) entry which is preliminary data.</text>
</comment>